<organism evidence="2 3">
    <name type="scientific">Oikopleura dioica</name>
    <name type="common">Tunicate</name>
    <dbReference type="NCBI Taxonomy" id="34765"/>
    <lineage>
        <taxon>Eukaryota</taxon>
        <taxon>Metazoa</taxon>
        <taxon>Chordata</taxon>
        <taxon>Tunicata</taxon>
        <taxon>Appendicularia</taxon>
        <taxon>Copelata</taxon>
        <taxon>Oikopleuridae</taxon>
        <taxon>Oikopleura</taxon>
    </lineage>
</organism>
<protein>
    <submittedName>
        <fullName evidence="2">Oidioi.mRNA.OKI2018_I69.chr1.g3157.t1.cds</fullName>
    </submittedName>
</protein>
<proteinExistence type="predicted"/>
<evidence type="ECO:0000313" key="2">
    <source>
        <dbReference type="EMBL" id="CAG5107123.1"/>
    </source>
</evidence>
<name>A0ABN7SXJ1_OIKDI</name>
<evidence type="ECO:0000313" key="3">
    <source>
        <dbReference type="Proteomes" id="UP001158576"/>
    </source>
</evidence>
<feature type="compositionally biased region" description="Basic and acidic residues" evidence="1">
    <location>
        <begin position="58"/>
        <end position="76"/>
    </location>
</feature>
<dbReference type="EMBL" id="OU015566">
    <property type="protein sequence ID" value="CAG5107123.1"/>
    <property type="molecule type" value="Genomic_DNA"/>
</dbReference>
<keyword evidence="3" id="KW-1185">Reference proteome</keyword>
<reference evidence="2 3" key="1">
    <citation type="submission" date="2021-04" db="EMBL/GenBank/DDBJ databases">
        <authorList>
            <person name="Bliznina A."/>
        </authorList>
    </citation>
    <scope>NUCLEOTIDE SEQUENCE [LARGE SCALE GENOMIC DNA]</scope>
</reference>
<dbReference type="Proteomes" id="UP001158576">
    <property type="component" value="Chromosome 1"/>
</dbReference>
<feature type="region of interest" description="Disordered" evidence="1">
    <location>
        <begin position="57"/>
        <end position="77"/>
    </location>
</feature>
<evidence type="ECO:0000256" key="1">
    <source>
        <dbReference type="SAM" id="MobiDB-lite"/>
    </source>
</evidence>
<accession>A0ABN7SXJ1</accession>
<gene>
    <name evidence="2" type="ORF">OKIOD_LOCUS11922</name>
</gene>
<sequence length="128" mass="13819">MKLFAIFAAAATAQSLGNETRMYGADGAAAGSASAGCQGPVCVAAVEAIEAATAQLHADQDATRAAHEAERQDKQLEQQQIQADFDAAMAQWQNETAEMNERHQLDWQAFGDEWAAINAEWANVDWSY</sequence>